<evidence type="ECO:0000313" key="3">
    <source>
        <dbReference type="Proteomes" id="UP000235371"/>
    </source>
</evidence>
<feature type="transmembrane region" description="Helical" evidence="1">
    <location>
        <begin position="162"/>
        <end position="184"/>
    </location>
</feature>
<keyword evidence="3" id="KW-1185">Reference proteome</keyword>
<keyword evidence="1" id="KW-1133">Transmembrane helix</keyword>
<dbReference type="AlphaFoldDB" id="A0A2J6TMV7"/>
<protein>
    <recommendedName>
        <fullName evidence="4">Integral membrane protein</fullName>
    </recommendedName>
</protein>
<feature type="transmembrane region" description="Helical" evidence="1">
    <location>
        <begin position="252"/>
        <end position="270"/>
    </location>
</feature>
<evidence type="ECO:0008006" key="4">
    <source>
        <dbReference type="Google" id="ProtNLM"/>
    </source>
</evidence>
<dbReference type="RefSeq" id="XP_024741268.1">
    <property type="nucleotide sequence ID" value="XM_024877822.1"/>
</dbReference>
<name>A0A2J6TMV7_9HELO</name>
<reference evidence="2 3" key="1">
    <citation type="submission" date="2016-04" db="EMBL/GenBank/DDBJ databases">
        <title>A degradative enzymes factory behind the ericoid mycorrhizal symbiosis.</title>
        <authorList>
            <consortium name="DOE Joint Genome Institute"/>
            <person name="Martino E."/>
            <person name="Morin E."/>
            <person name="Grelet G."/>
            <person name="Kuo A."/>
            <person name="Kohler A."/>
            <person name="Daghino S."/>
            <person name="Barry K."/>
            <person name="Choi C."/>
            <person name="Cichocki N."/>
            <person name="Clum A."/>
            <person name="Copeland A."/>
            <person name="Hainaut M."/>
            <person name="Haridas S."/>
            <person name="Labutti K."/>
            <person name="Lindquist E."/>
            <person name="Lipzen A."/>
            <person name="Khouja H.-R."/>
            <person name="Murat C."/>
            <person name="Ohm R."/>
            <person name="Olson A."/>
            <person name="Spatafora J."/>
            <person name="Veneault-Fourrey C."/>
            <person name="Henrissat B."/>
            <person name="Grigoriev I."/>
            <person name="Martin F."/>
            <person name="Perotto S."/>
        </authorList>
    </citation>
    <scope>NUCLEOTIDE SEQUENCE [LARGE SCALE GENOMIC DNA]</scope>
    <source>
        <strain evidence="2 3">E</strain>
    </source>
</reference>
<proteinExistence type="predicted"/>
<organism evidence="2 3">
    <name type="scientific">Hyaloscypha bicolor E</name>
    <dbReference type="NCBI Taxonomy" id="1095630"/>
    <lineage>
        <taxon>Eukaryota</taxon>
        <taxon>Fungi</taxon>
        <taxon>Dikarya</taxon>
        <taxon>Ascomycota</taxon>
        <taxon>Pezizomycotina</taxon>
        <taxon>Leotiomycetes</taxon>
        <taxon>Helotiales</taxon>
        <taxon>Hyaloscyphaceae</taxon>
        <taxon>Hyaloscypha</taxon>
        <taxon>Hyaloscypha bicolor</taxon>
    </lineage>
</organism>
<dbReference type="Proteomes" id="UP000235371">
    <property type="component" value="Unassembled WGS sequence"/>
</dbReference>
<dbReference type="InParanoid" id="A0A2J6TMV7"/>
<keyword evidence="1" id="KW-0812">Transmembrane</keyword>
<feature type="transmembrane region" description="Helical" evidence="1">
    <location>
        <begin position="276"/>
        <end position="295"/>
    </location>
</feature>
<dbReference type="STRING" id="1095630.A0A2J6TMV7"/>
<dbReference type="OrthoDB" id="5089392at2759"/>
<accession>A0A2J6TMV7</accession>
<sequence length="453" mass="50462">MDSEGSSSDISTERTLEKTVREGESRLPMLVLASECVTFIKRGACYVPEKEWKLKNSLLATVGFLELGNAGDFAANVWNEIPAPSYAVGLMVIGGTLALSLSYFAFRDAKLSWSNLLLLRQERHDLRKQKLHSVENGQIVWGLDTRLDVSFREMGTELISRFGMDILMGFGAVIIGIGTFMAIGGANHHVWYASNLLSGYIGNVPLALYAIINATWSLYIWMKVRQHGIAGAKALHGNMAAALKHRVRTVQLYTSINGLTGIVAGAGSLITATMWWGYVILIPVIISSISCNYIWRHKIAYERPLLRRTLEVSKVSLLRELEFIVSVRQTLEEIPSESLRALITDSQSITSVIEFIVANDLFEDFCVRLLCDARLSELCGLPNEDLTINSQNLLTVDEAHIPRVLDIAQTCVNETGRMQFQYRERYLLEVLGCYLCVSQAGNFKTTLDVQLEG</sequence>
<evidence type="ECO:0000256" key="1">
    <source>
        <dbReference type="SAM" id="Phobius"/>
    </source>
</evidence>
<gene>
    <name evidence="2" type="ORF">K444DRAFT_583244</name>
</gene>
<dbReference type="GeneID" id="36585899"/>
<feature type="transmembrane region" description="Helical" evidence="1">
    <location>
        <begin position="86"/>
        <end position="106"/>
    </location>
</feature>
<keyword evidence="1" id="KW-0472">Membrane</keyword>
<dbReference type="EMBL" id="KZ613765">
    <property type="protein sequence ID" value="PMD64364.1"/>
    <property type="molecule type" value="Genomic_DNA"/>
</dbReference>
<feature type="transmembrane region" description="Helical" evidence="1">
    <location>
        <begin position="204"/>
        <end position="222"/>
    </location>
</feature>
<evidence type="ECO:0000313" key="2">
    <source>
        <dbReference type="EMBL" id="PMD64364.1"/>
    </source>
</evidence>